<evidence type="ECO:0000256" key="1">
    <source>
        <dbReference type="SAM" id="MobiDB-lite"/>
    </source>
</evidence>
<dbReference type="Proteomes" id="UP000014760">
    <property type="component" value="Unassembled WGS sequence"/>
</dbReference>
<feature type="compositionally biased region" description="Polar residues" evidence="1">
    <location>
        <begin position="152"/>
        <end position="169"/>
    </location>
</feature>
<sequence length="169" mass="19602">MAGFVWRLEYERRREKEFGIPSLTRAFSLGEQSERTKRENSVETRVLKNRLVAIRREISACHSNTKKSVDSMERLKVSIRSPVSAPLSIAEFRKFHSRKNLKPSEGREGAEGDEDRMIDPRKLRAAPDVLKEMHRRTDFRRPRSVGVLKNTYVANDQPVKNQSKQGTKH</sequence>
<evidence type="ECO:0000313" key="4">
    <source>
        <dbReference type="Proteomes" id="UP000014760"/>
    </source>
</evidence>
<evidence type="ECO:0000313" key="2">
    <source>
        <dbReference type="EMBL" id="ELT90718.1"/>
    </source>
</evidence>
<accession>R7TAG0</accession>
<dbReference type="HOGENOM" id="CLU_1580004_0_0_1"/>
<dbReference type="AlphaFoldDB" id="R7TAG0"/>
<dbReference type="EMBL" id="KB310797">
    <property type="protein sequence ID" value="ELT90718.1"/>
    <property type="molecule type" value="Genomic_DNA"/>
</dbReference>
<evidence type="ECO:0000313" key="3">
    <source>
        <dbReference type="EnsemblMetazoa" id="CapteP193376"/>
    </source>
</evidence>
<name>R7TAG0_CAPTE</name>
<proteinExistence type="predicted"/>
<reference evidence="4" key="1">
    <citation type="submission" date="2012-12" db="EMBL/GenBank/DDBJ databases">
        <authorList>
            <person name="Hellsten U."/>
            <person name="Grimwood J."/>
            <person name="Chapman J.A."/>
            <person name="Shapiro H."/>
            <person name="Aerts A."/>
            <person name="Otillar R.P."/>
            <person name="Terry A.Y."/>
            <person name="Boore J.L."/>
            <person name="Simakov O."/>
            <person name="Marletaz F."/>
            <person name="Cho S.-J."/>
            <person name="Edsinger-Gonzales E."/>
            <person name="Havlak P."/>
            <person name="Kuo D.-H."/>
            <person name="Larsson T."/>
            <person name="Lv J."/>
            <person name="Arendt D."/>
            <person name="Savage R."/>
            <person name="Osoegawa K."/>
            <person name="de Jong P."/>
            <person name="Lindberg D.R."/>
            <person name="Seaver E.C."/>
            <person name="Weisblat D.A."/>
            <person name="Putnam N.H."/>
            <person name="Grigoriev I.V."/>
            <person name="Rokhsar D.S."/>
        </authorList>
    </citation>
    <scope>NUCLEOTIDE SEQUENCE</scope>
    <source>
        <strain evidence="4">I ESC-2004</strain>
    </source>
</reference>
<organism evidence="2">
    <name type="scientific">Capitella teleta</name>
    <name type="common">Polychaete worm</name>
    <dbReference type="NCBI Taxonomy" id="283909"/>
    <lineage>
        <taxon>Eukaryota</taxon>
        <taxon>Metazoa</taxon>
        <taxon>Spiralia</taxon>
        <taxon>Lophotrochozoa</taxon>
        <taxon>Annelida</taxon>
        <taxon>Polychaeta</taxon>
        <taxon>Sedentaria</taxon>
        <taxon>Scolecida</taxon>
        <taxon>Capitellidae</taxon>
        <taxon>Capitella</taxon>
    </lineage>
</organism>
<feature type="region of interest" description="Disordered" evidence="1">
    <location>
        <begin position="95"/>
        <end position="169"/>
    </location>
</feature>
<dbReference type="EnsemblMetazoa" id="CapteT193376">
    <property type="protein sequence ID" value="CapteP193376"/>
    <property type="gene ID" value="CapteG193376"/>
</dbReference>
<protein>
    <submittedName>
        <fullName evidence="2 3">Uncharacterized protein</fullName>
    </submittedName>
</protein>
<keyword evidence="4" id="KW-1185">Reference proteome</keyword>
<reference evidence="2 4" key="2">
    <citation type="journal article" date="2013" name="Nature">
        <title>Insights into bilaterian evolution from three spiralian genomes.</title>
        <authorList>
            <person name="Simakov O."/>
            <person name="Marletaz F."/>
            <person name="Cho S.J."/>
            <person name="Edsinger-Gonzales E."/>
            <person name="Havlak P."/>
            <person name="Hellsten U."/>
            <person name="Kuo D.H."/>
            <person name="Larsson T."/>
            <person name="Lv J."/>
            <person name="Arendt D."/>
            <person name="Savage R."/>
            <person name="Osoegawa K."/>
            <person name="de Jong P."/>
            <person name="Grimwood J."/>
            <person name="Chapman J.A."/>
            <person name="Shapiro H."/>
            <person name="Aerts A."/>
            <person name="Otillar R.P."/>
            <person name="Terry A.Y."/>
            <person name="Boore J.L."/>
            <person name="Grigoriev I.V."/>
            <person name="Lindberg D.R."/>
            <person name="Seaver E.C."/>
            <person name="Weisblat D.A."/>
            <person name="Putnam N.H."/>
            <person name="Rokhsar D.S."/>
        </authorList>
    </citation>
    <scope>NUCLEOTIDE SEQUENCE</scope>
    <source>
        <strain evidence="2 4">I ESC-2004</strain>
    </source>
</reference>
<dbReference type="EMBL" id="AMQN01014193">
    <property type="status" value="NOT_ANNOTATED_CDS"/>
    <property type="molecule type" value="Genomic_DNA"/>
</dbReference>
<reference evidence="3" key="3">
    <citation type="submission" date="2015-06" db="UniProtKB">
        <authorList>
            <consortium name="EnsemblMetazoa"/>
        </authorList>
    </citation>
    <scope>IDENTIFICATION</scope>
</reference>
<feature type="compositionally biased region" description="Basic and acidic residues" evidence="1">
    <location>
        <begin position="129"/>
        <end position="141"/>
    </location>
</feature>
<feature type="compositionally biased region" description="Basic and acidic residues" evidence="1">
    <location>
        <begin position="102"/>
        <end position="122"/>
    </location>
</feature>
<gene>
    <name evidence="2" type="ORF">CAPTEDRAFT_193376</name>
</gene>